<accession>A0A182S7H0</accession>
<dbReference type="Proteomes" id="UP000075901">
    <property type="component" value="Unassembled WGS sequence"/>
</dbReference>
<protein>
    <submittedName>
        <fullName evidence="1">Uncharacterized protein</fullName>
    </submittedName>
</protein>
<organism evidence="1 2">
    <name type="scientific">Anopheles maculatus</name>
    <dbReference type="NCBI Taxonomy" id="74869"/>
    <lineage>
        <taxon>Eukaryota</taxon>
        <taxon>Metazoa</taxon>
        <taxon>Ecdysozoa</taxon>
        <taxon>Arthropoda</taxon>
        <taxon>Hexapoda</taxon>
        <taxon>Insecta</taxon>
        <taxon>Pterygota</taxon>
        <taxon>Neoptera</taxon>
        <taxon>Endopterygota</taxon>
        <taxon>Diptera</taxon>
        <taxon>Nematocera</taxon>
        <taxon>Culicoidea</taxon>
        <taxon>Culicidae</taxon>
        <taxon>Anophelinae</taxon>
        <taxon>Anopheles</taxon>
        <taxon>Anopheles maculatus group</taxon>
    </lineage>
</organism>
<sequence length="147" mass="15788">MKPTNIQYSPPAPTCLPQAKTTTLSPVICPHSNCTLIPEETQINGTFVGSMQTPAHHHGRFGVASSPLRPAPTARPPRGLLLKKHVKFSASDKPKGCCTGIIHPENIIKDGTKPNGHMMVSIEALPGKCCWSLVGLHFWGFDCGSLL</sequence>
<keyword evidence="2" id="KW-1185">Reference proteome</keyword>
<reference evidence="1" key="2">
    <citation type="submission" date="2020-05" db="UniProtKB">
        <authorList>
            <consortium name="EnsemblMetazoa"/>
        </authorList>
    </citation>
    <scope>IDENTIFICATION</scope>
    <source>
        <strain evidence="1">maculatus3</strain>
    </source>
</reference>
<dbReference type="EnsemblMetazoa" id="AMAM001222-RA">
    <property type="protein sequence ID" value="AMAM001222-PA"/>
    <property type="gene ID" value="AMAM001222"/>
</dbReference>
<proteinExistence type="predicted"/>
<dbReference type="VEuPathDB" id="VectorBase:AMAM001222"/>
<dbReference type="AlphaFoldDB" id="A0A182S7H0"/>
<name>A0A182S7H0_9DIPT</name>
<evidence type="ECO:0000313" key="2">
    <source>
        <dbReference type="Proteomes" id="UP000075901"/>
    </source>
</evidence>
<evidence type="ECO:0000313" key="1">
    <source>
        <dbReference type="EnsemblMetazoa" id="AMAM001222-PA"/>
    </source>
</evidence>
<reference evidence="2" key="1">
    <citation type="submission" date="2013-09" db="EMBL/GenBank/DDBJ databases">
        <title>The Genome Sequence of Anopheles maculatus species B.</title>
        <authorList>
            <consortium name="The Broad Institute Genomics Platform"/>
            <person name="Neafsey D.E."/>
            <person name="Besansky N."/>
            <person name="Howell P."/>
            <person name="Walton C."/>
            <person name="Young S.K."/>
            <person name="Zeng Q."/>
            <person name="Gargeya S."/>
            <person name="Fitzgerald M."/>
            <person name="Haas B."/>
            <person name="Abouelleil A."/>
            <person name="Allen A.W."/>
            <person name="Alvarado L."/>
            <person name="Arachchi H.M."/>
            <person name="Berlin A.M."/>
            <person name="Chapman S.B."/>
            <person name="Gainer-Dewar J."/>
            <person name="Goldberg J."/>
            <person name="Griggs A."/>
            <person name="Gujja S."/>
            <person name="Hansen M."/>
            <person name="Howarth C."/>
            <person name="Imamovic A."/>
            <person name="Ireland A."/>
            <person name="Larimer J."/>
            <person name="McCowan C."/>
            <person name="Murphy C."/>
            <person name="Pearson M."/>
            <person name="Poon T.W."/>
            <person name="Priest M."/>
            <person name="Roberts A."/>
            <person name="Saif S."/>
            <person name="Shea T."/>
            <person name="Sisk P."/>
            <person name="Sykes S."/>
            <person name="Wortman J."/>
            <person name="Nusbaum C."/>
            <person name="Birren B."/>
        </authorList>
    </citation>
    <scope>NUCLEOTIDE SEQUENCE [LARGE SCALE GENOMIC DNA]</scope>
    <source>
        <strain evidence="2">maculatus3</strain>
    </source>
</reference>